<protein>
    <submittedName>
        <fullName evidence="2">Uncharacterized protein</fullName>
    </submittedName>
</protein>
<evidence type="ECO:0000256" key="1">
    <source>
        <dbReference type="SAM" id="MobiDB-lite"/>
    </source>
</evidence>
<sequence>MYVNTEVHKDLMQNPSGVTLKPCFTKQEEFWKQESQISFHTEATHVHIPAVEVIEQQENISANSSNSIFEQLSSLSAASPEQVMDSISITDANAPAYIEDNSTTSRQPKRTFENKATSPLAPGMFIDTILLLRLVNTKPRYISTKPKTEQNESEE</sequence>
<feature type="region of interest" description="Disordered" evidence="1">
    <location>
        <begin position="99"/>
        <end position="118"/>
    </location>
</feature>
<accession>A0A4C1T2N9</accession>
<evidence type="ECO:0000313" key="2">
    <source>
        <dbReference type="EMBL" id="GBP07830.1"/>
    </source>
</evidence>
<proteinExistence type="predicted"/>
<gene>
    <name evidence="2" type="ORF">EVAR_71835_1</name>
</gene>
<reference evidence="2 3" key="1">
    <citation type="journal article" date="2019" name="Commun. Biol.">
        <title>The bagworm genome reveals a unique fibroin gene that provides high tensile strength.</title>
        <authorList>
            <person name="Kono N."/>
            <person name="Nakamura H."/>
            <person name="Ohtoshi R."/>
            <person name="Tomita M."/>
            <person name="Numata K."/>
            <person name="Arakawa K."/>
        </authorList>
    </citation>
    <scope>NUCLEOTIDE SEQUENCE [LARGE SCALE GENOMIC DNA]</scope>
</reference>
<keyword evidence="3" id="KW-1185">Reference proteome</keyword>
<comment type="caution">
    <text evidence="2">The sequence shown here is derived from an EMBL/GenBank/DDBJ whole genome shotgun (WGS) entry which is preliminary data.</text>
</comment>
<organism evidence="2 3">
    <name type="scientific">Eumeta variegata</name>
    <name type="common">Bagworm moth</name>
    <name type="synonym">Eumeta japonica</name>
    <dbReference type="NCBI Taxonomy" id="151549"/>
    <lineage>
        <taxon>Eukaryota</taxon>
        <taxon>Metazoa</taxon>
        <taxon>Ecdysozoa</taxon>
        <taxon>Arthropoda</taxon>
        <taxon>Hexapoda</taxon>
        <taxon>Insecta</taxon>
        <taxon>Pterygota</taxon>
        <taxon>Neoptera</taxon>
        <taxon>Endopterygota</taxon>
        <taxon>Lepidoptera</taxon>
        <taxon>Glossata</taxon>
        <taxon>Ditrysia</taxon>
        <taxon>Tineoidea</taxon>
        <taxon>Psychidae</taxon>
        <taxon>Oiketicinae</taxon>
        <taxon>Eumeta</taxon>
    </lineage>
</organism>
<dbReference type="AlphaFoldDB" id="A0A4C1T2N9"/>
<dbReference type="Proteomes" id="UP000299102">
    <property type="component" value="Unassembled WGS sequence"/>
</dbReference>
<name>A0A4C1T2N9_EUMVA</name>
<dbReference type="EMBL" id="BGZK01011686">
    <property type="protein sequence ID" value="GBP07830.1"/>
    <property type="molecule type" value="Genomic_DNA"/>
</dbReference>
<evidence type="ECO:0000313" key="3">
    <source>
        <dbReference type="Proteomes" id="UP000299102"/>
    </source>
</evidence>